<dbReference type="AlphaFoldDB" id="A0A1I0TKQ5"/>
<name>A0A1I0TKQ5_9RHOB</name>
<reference evidence="1 2" key="1">
    <citation type="submission" date="2016-10" db="EMBL/GenBank/DDBJ databases">
        <authorList>
            <person name="de Groot N.N."/>
        </authorList>
    </citation>
    <scope>NUCLEOTIDE SEQUENCE [LARGE SCALE GENOMIC DNA]</scope>
    <source>
        <strain evidence="1 2">CGMCC 1.6117</strain>
    </source>
</reference>
<dbReference type="Proteomes" id="UP000182312">
    <property type="component" value="Unassembled WGS sequence"/>
</dbReference>
<dbReference type="EMBL" id="FOJO01000009">
    <property type="protein sequence ID" value="SFA52378.1"/>
    <property type="molecule type" value="Genomic_DNA"/>
</dbReference>
<accession>A0A1I0TKQ5</accession>
<evidence type="ECO:0000313" key="2">
    <source>
        <dbReference type="Proteomes" id="UP000182312"/>
    </source>
</evidence>
<evidence type="ECO:0008006" key="3">
    <source>
        <dbReference type="Google" id="ProtNLM"/>
    </source>
</evidence>
<protein>
    <recommendedName>
        <fullName evidence="3">Knr4/Smi1-like domain-containing protein</fullName>
    </recommendedName>
</protein>
<proteinExistence type="predicted"/>
<organism evidence="1 2">
    <name type="scientific">Paracoccus halophilus</name>
    <dbReference type="NCBI Taxonomy" id="376733"/>
    <lineage>
        <taxon>Bacteria</taxon>
        <taxon>Pseudomonadati</taxon>
        <taxon>Pseudomonadota</taxon>
        <taxon>Alphaproteobacteria</taxon>
        <taxon>Rhodobacterales</taxon>
        <taxon>Paracoccaceae</taxon>
        <taxon>Paracoccus</taxon>
    </lineage>
</organism>
<gene>
    <name evidence="1" type="ORF">SAMN04487972_109104</name>
</gene>
<sequence length="90" mass="10241">MLGTWGFQESLYHDGYMVPKGYVDIGTAEGDKEYTSVLLSVRKGESDFGKVFTWMESHDPWMEGENTQGLGFVADSFTEFMNNLTDRQNL</sequence>
<evidence type="ECO:0000313" key="1">
    <source>
        <dbReference type="EMBL" id="SFA52378.1"/>
    </source>
</evidence>